<gene>
    <name evidence="3" type="ORF">ENG67_01785</name>
</gene>
<dbReference type="EMBL" id="DRBW01000066">
    <property type="protein sequence ID" value="HDM89919.1"/>
    <property type="molecule type" value="Genomic_DNA"/>
</dbReference>
<evidence type="ECO:0000259" key="2">
    <source>
        <dbReference type="Pfam" id="PF08327"/>
    </source>
</evidence>
<dbReference type="AlphaFoldDB" id="A0A7C1B3A7"/>
<evidence type="ECO:0000256" key="1">
    <source>
        <dbReference type="ARBA" id="ARBA00006817"/>
    </source>
</evidence>
<organism evidence="3">
    <name type="scientific">candidate division WOR-3 bacterium</name>
    <dbReference type="NCBI Taxonomy" id="2052148"/>
    <lineage>
        <taxon>Bacteria</taxon>
        <taxon>Bacteria division WOR-3</taxon>
    </lineage>
</organism>
<dbReference type="InterPro" id="IPR013538">
    <property type="entry name" value="ASHA1/2-like_C"/>
</dbReference>
<reference evidence="3" key="1">
    <citation type="journal article" date="2020" name="mSystems">
        <title>Genome- and Community-Level Interaction Insights into Carbon Utilization and Element Cycling Functions of Hydrothermarchaeota in Hydrothermal Sediment.</title>
        <authorList>
            <person name="Zhou Z."/>
            <person name="Liu Y."/>
            <person name="Xu W."/>
            <person name="Pan J."/>
            <person name="Luo Z.H."/>
            <person name="Li M."/>
        </authorList>
    </citation>
    <scope>NUCLEOTIDE SEQUENCE [LARGE SCALE GENOMIC DNA]</scope>
    <source>
        <strain evidence="3">HyVt-237</strain>
    </source>
</reference>
<proteinExistence type="inferred from homology"/>
<comment type="similarity">
    <text evidence="1">Belongs to the AHA1 family.</text>
</comment>
<dbReference type="Proteomes" id="UP000885931">
    <property type="component" value="Unassembled WGS sequence"/>
</dbReference>
<accession>A0A7C1B3A7</accession>
<feature type="domain" description="Activator of Hsp90 ATPase homologue 1/2-like C-terminal" evidence="2">
    <location>
        <begin position="10"/>
        <end position="134"/>
    </location>
</feature>
<sequence length="145" mass="16663">MRIVLSVNIKAPIMKVWEAFVRPAERSKWWPEVLQIELRKGGLFFHSFYDDEGVEHYSYGHVMEIEEPFHLSFVISDEHGSGWINLTLSLEAQGNLTNLEVSCTSTEVGYSEGLIEKYREVWESLLAALKEYVEGGESRGNNIEH</sequence>
<dbReference type="Gene3D" id="3.30.530.20">
    <property type="match status" value="1"/>
</dbReference>
<evidence type="ECO:0000313" key="3">
    <source>
        <dbReference type="EMBL" id="HDM89919.1"/>
    </source>
</evidence>
<comment type="caution">
    <text evidence="3">The sequence shown here is derived from an EMBL/GenBank/DDBJ whole genome shotgun (WGS) entry which is preliminary data.</text>
</comment>
<name>A0A7C1B3A7_UNCW3</name>
<dbReference type="Pfam" id="PF08327">
    <property type="entry name" value="AHSA1"/>
    <property type="match status" value="1"/>
</dbReference>
<dbReference type="CDD" id="cd07814">
    <property type="entry name" value="SRPBCC_CalC_Aha1-like"/>
    <property type="match status" value="1"/>
</dbReference>
<dbReference type="SUPFAM" id="SSF55961">
    <property type="entry name" value="Bet v1-like"/>
    <property type="match status" value="1"/>
</dbReference>
<protein>
    <submittedName>
        <fullName evidence="3">SRPBCC domain-containing protein</fullName>
    </submittedName>
</protein>
<dbReference type="InterPro" id="IPR023393">
    <property type="entry name" value="START-like_dom_sf"/>
</dbReference>